<evidence type="ECO:0000256" key="1">
    <source>
        <dbReference type="SAM" id="MobiDB-lite"/>
    </source>
</evidence>
<dbReference type="Gene3D" id="1.25.40.10">
    <property type="entry name" value="Tetratricopeptide repeat domain"/>
    <property type="match status" value="1"/>
</dbReference>
<feature type="transmembrane region" description="Helical" evidence="2">
    <location>
        <begin position="20"/>
        <end position="41"/>
    </location>
</feature>
<name>A0A545TL89_9PROT</name>
<evidence type="ECO:0000256" key="2">
    <source>
        <dbReference type="SAM" id="Phobius"/>
    </source>
</evidence>
<evidence type="ECO:0000313" key="3">
    <source>
        <dbReference type="EMBL" id="TQV77956.1"/>
    </source>
</evidence>
<protein>
    <recommendedName>
        <fullName evidence="5">Tetratricopeptide repeat protein</fullName>
    </recommendedName>
</protein>
<feature type="region of interest" description="Disordered" evidence="1">
    <location>
        <begin position="54"/>
        <end position="79"/>
    </location>
</feature>
<dbReference type="AlphaFoldDB" id="A0A545TL89"/>
<comment type="caution">
    <text evidence="3">The sequence shown here is derived from an EMBL/GenBank/DDBJ whole genome shotgun (WGS) entry which is preliminary data.</text>
</comment>
<dbReference type="EMBL" id="VHSH01000007">
    <property type="protein sequence ID" value="TQV77956.1"/>
    <property type="molecule type" value="Genomic_DNA"/>
</dbReference>
<evidence type="ECO:0008006" key="5">
    <source>
        <dbReference type="Google" id="ProtNLM"/>
    </source>
</evidence>
<gene>
    <name evidence="3" type="ORF">FKG95_20705</name>
</gene>
<keyword evidence="2" id="KW-0812">Transmembrane</keyword>
<accession>A0A545TL89</accession>
<dbReference type="Proteomes" id="UP000315252">
    <property type="component" value="Unassembled WGS sequence"/>
</dbReference>
<dbReference type="RefSeq" id="WP_142898299.1">
    <property type="nucleotide sequence ID" value="NZ_ML660058.1"/>
</dbReference>
<sequence>MLLEKLERASKDARRARIRLTLIVMSCTALVALFLLGVVTIDLSRLGLGSQAKQTATSAGSPTEPPQESVSRSSDAVGVKLPNTPLASEIEEVKPQVTRETTGAEAQAKTAAREAFKRELAAFDAELEPEISREAFERWNGEGRRVILETRDRAVSQFTTGDYEAALSSLVEAGRIARQELLKRDTAFDSAFAQARSAYERDDYQTASLGIAEALRLKPWSQDAQNLQQAIERLPPLLALIEQAAIARTENNLEAEQSHLRQALEADPSRSGLTERLETVEREIRERAFSKHIETGMNAISRRDLSAAYDSLKNARAVFKDRPEASLLSKQAAGLARELKFEDFISKARTASSSDDWRSAGGLYRQAADLYPDNQEASTGYALATNIVSLDEKLSAHLGTPQRLASSNVAALVRDLVRQTDPLAAHSPSLRDKAHELSVLLEAYAVKIQVRVLSDGETNISVRGVGRVGKTEDKTIALRPGQHTFEGIRPGYRAKLIEVQIPPGSEGFTVEIVCDERI</sequence>
<dbReference type="OrthoDB" id="6286134at2"/>
<keyword evidence="2" id="KW-1133">Transmembrane helix</keyword>
<feature type="compositionally biased region" description="Polar residues" evidence="1">
    <location>
        <begin position="54"/>
        <end position="74"/>
    </location>
</feature>
<dbReference type="InterPro" id="IPR011990">
    <property type="entry name" value="TPR-like_helical_dom_sf"/>
</dbReference>
<proteinExistence type="predicted"/>
<reference evidence="3 4" key="1">
    <citation type="submission" date="2019-06" db="EMBL/GenBank/DDBJ databases">
        <title>Whole genome sequence for Rhodospirillaceae sp. R148.</title>
        <authorList>
            <person name="Wang G."/>
        </authorList>
    </citation>
    <scope>NUCLEOTIDE SEQUENCE [LARGE SCALE GENOMIC DNA]</scope>
    <source>
        <strain evidence="3 4">R148</strain>
    </source>
</reference>
<keyword evidence="2" id="KW-0472">Membrane</keyword>
<evidence type="ECO:0000313" key="4">
    <source>
        <dbReference type="Proteomes" id="UP000315252"/>
    </source>
</evidence>
<keyword evidence="4" id="KW-1185">Reference proteome</keyword>
<organism evidence="3 4">
    <name type="scientific">Denitrobaculum tricleocarpae</name>
    <dbReference type="NCBI Taxonomy" id="2591009"/>
    <lineage>
        <taxon>Bacteria</taxon>
        <taxon>Pseudomonadati</taxon>
        <taxon>Pseudomonadota</taxon>
        <taxon>Alphaproteobacteria</taxon>
        <taxon>Rhodospirillales</taxon>
        <taxon>Rhodospirillaceae</taxon>
        <taxon>Denitrobaculum</taxon>
    </lineage>
</organism>